<proteinExistence type="predicted"/>
<sequence length="155" mass="17575">MTNLYFVFILHQDDNDEAGGGLHRTVTSRQLLSQGFYSSSQSLHKILEWRWTGIPLVHTNREPREALQLSWEHIYKVNTTTKVVIVVATTKNSYSNNNTNNTNTTVPRSSTNASRRSSSSHQSGWLSFVHSDVSRCLLLSLLFVANNTGHRYGCY</sequence>
<gene>
    <name evidence="2" type="ORF">PAUS00366_LOCUS19584</name>
</gene>
<dbReference type="EMBL" id="HBIX01029109">
    <property type="protein sequence ID" value="CAE0726824.1"/>
    <property type="molecule type" value="Transcribed_RNA"/>
</dbReference>
<protein>
    <submittedName>
        <fullName evidence="2">Uncharacterized protein</fullName>
    </submittedName>
</protein>
<dbReference type="AlphaFoldDB" id="A0A7S4ATZ8"/>
<evidence type="ECO:0000256" key="1">
    <source>
        <dbReference type="SAM" id="MobiDB-lite"/>
    </source>
</evidence>
<reference evidence="2" key="1">
    <citation type="submission" date="2021-01" db="EMBL/GenBank/DDBJ databases">
        <authorList>
            <person name="Corre E."/>
            <person name="Pelletier E."/>
            <person name="Niang G."/>
            <person name="Scheremetjew M."/>
            <person name="Finn R."/>
            <person name="Kale V."/>
            <person name="Holt S."/>
            <person name="Cochrane G."/>
            <person name="Meng A."/>
            <person name="Brown T."/>
            <person name="Cohen L."/>
        </authorList>
    </citation>
    <scope>NUCLEOTIDE SEQUENCE</scope>
    <source>
        <strain evidence="2">10249 10 AB</strain>
    </source>
</reference>
<evidence type="ECO:0000313" key="2">
    <source>
        <dbReference type="EMBL" id="CAE0726824.1"/>
    </source>
</evidence>
<feature type="region of interest" description="Disordered" evidence="1">
    <location>
        <begin position="94"/>
        <end position="120"/>
    </location>
</feature>
<organism evidence="2">
    <name type="scientific">Pseudo-nitzschia australis</name>
    <dbReference type="NCBI Taxonomy" id="44445"/>
    <lineage>
        <taxon>Eukaryota</taxon>
        <taxon>Sar</taxon>
        <taxon>Stramenopiles</taxon>
        <taxon>Ochrophyta</taxon>
        <taxon>Bacillariophyta</taxon>
        <taxon>Bacillariophyceae</taxon>
        <taxon>Bacillariophycidae</taxon>
        <taxon>Bacillariales</taxon>
        <taxon>Bacillariaceae</taxon>
        <taxon>Pseudo-nitzschia</taxon>
    </lineage>
</organism>
<name>A0A7S4ATZ8_9STRA</name>
<accession>A0A7S4ATZ8</accession>